<feature type="region of interest" description="Disordered" evidence="1">
    <location>
        <begin position="46"/>
        <end position="93"/>
    </location>
</feature>
<accession>A0ABD1C3W2</accession>
<reference evidence="3 4" key="1">
    <citation type="submission" date="2024-04" db="EMBL/GenBank/DDBJ databases">
        <title>Genome assembly C_amara_ONT_v2.</title>
        <authorList>
            <person name="Yant L."/>
            <person name="Moore C."/>
            <person name="Slenker M."/>
        </authorList>
    </citation>
    <scope>NUCLEOTIDE SEQUENCE [LARGE SCALE GENOMIC DNA]</scope>
    <source>
        <tissue evidence="3">Leaf</tissue>
    </source>
</reference>
<feature type="signal peptide" evidence="2">
    <location>
        <begin position="1"/>
        <end position="27"/>
    </location>
</feature>
<sequence length="93" mass="9742">MARTSNSISMICLLLFIVGFVSQACEARKVLGPYGVSKGLFLSALPKGEVPPSSPSDKGHTSPPDDSNQRMVPENSPEIHDLLGSVPSPGVGH</sequence>
<dbReference type="PANTHER" id="PTHR37180:SF8">
    <property type="entry name" value="PRECURSOR OF CEP13"/>
    <property type="match status" value="1"/>
</dbReference>
<dbReference type="PROSITE" id="PS51257">
    <property type="entry name" value="PROKAR_LIPOPROTEIN"/>
    <property type="match status" value="1"/>
</dbReference>
<organism evidence="3 4">
    <name type="scientific">Cardamine amara subsp. amara</name>
    <dbReference type="NCBI Taxonomy" id="228776"/>
    <lineage>
        <taxon>Eukaryota</taxon>
        <taxon>Viridiplantae</taxon>
        <taxon>Streptophyta</taxon>
        <taxon>Embryophyta</taxon>
        <taxon>Tracheophyta</taxon>
        <taxon>Spermatophyta</taxon>
        <taxon>Magnoliopsida</taxon>
        <taxon>eudicotyledons</taxon>
        <taxon>Gunneridae</taxon>
        <taxon>Pentapetalae</taxon>
        <taxon>rosids</taxon>
        <taxon>malvids</taxon>
        <taxon>Brassicales</taxon>
        <taxon>Brassicaceae</taxon>
        <taxon>Cardamineae</taxon>
        <taxon>Cardamine</taxon>
    </lineage>
</organism>
<dbReference type="Proteomes" id="UP001558713">
    <property type="component" value="Unassembled WGS sequence"/>
</dbReference>
<dbReference type="EMBL" id="JBANAX010000058">
    <property type="protein sequence ID" value="KAL1224162.1"/>
    <property type="molecule type" value="Genomic_DNA"/>
</dbReference>
<evidence type="ECO:0000313" key="3">
    <source>
        <dbReference type="EMBL" id="KAL1224162.1"/>
    </source>
</evidence>
<feature type="chain" id="PRO_5044820089" evidence="2">
    <location>
        <begin position="28"/>
        <end position="93"/>
    </location>
</feature>
<evidence type="ECO:0000256" key="1">
    <source>
        <dbReference type="SAM" id="MobiDB-lite"/>
    </source>
</evidence>
<dbReference type="AlphaFoldDB" id="A0ABD1C3W2"/>
<protein>
    <submittedName>
        <fullName evidence="3">Precursor of CEP13</fullName>
    </submittedName>
</protein>
<comment type="caution">
    <text evidence="3">The sequence shown here is derived from an EMBL/GenBank/DDBJ whole genome shotgun (WGS) entry which is preliminary data.</text>
</comment>
<proteinExistence type="predicted"/>
<evidence type="ECO:0000313" key="4">
    <source>
        <dbReference type="Proteomes" id="UP001558713"/>
    </source>
</evidence>
<dbReference type="InterPro" id="IPR038930">
    <property type="entry name" value="CEP13/CEP14"/>
</dbReference>
<keyword evidence="2" id="KW-0732">Signal</keyword>
<evidence type="ECO:0000256" key="2">
    <source>
        <dbReference type="SAM" id="SignalP"/>
    </source>
</evidence>
<name>A0ABD1C3W2_CARAN</name>
<dbReference type="PANTHER" id="PTHR37180">
    <property type="entry name" value="PRECURSOR OF CEP14"/>
    <property type="match status" value="1"/>
</dbReference>
<keyword evidence="4" id="KW-1185">Reference proteome</keyword>
<gene>
    <name evidence="3" type="ORF">V5N11_031301</name>
</gene>